<name>A0ABS1N806_9ACTN</name>
<accession>A0ABS1N806</accession>
<organism evidence="1 2">
    <name type="scientific">Streptomyces coffeae</name>
    <dbReference type="NCBI Taxonomy" id="621382"/>
    <lineage>
        <taxon>Bacteria</taxon>
        <taxon>Bacillati</taxon>
        <taxon>Actinomycetota</taxon>
        <taxon>Actinomycetes</taxon>
        <taxon>Kitasatosporales</taxon>
        <taxon>Streptomycetaceae</taxon>
        <taxon>Streptomyces</taxon>
    </lineage>
</organism>
<evidence type="ECO:0000313" key="2">
    <source>
        <dbReference type="Proteomes" id="UP000634229"/>
    </source>
</evidence>
<dbReference type="RefSeq" id="WP_201871910.1">
    <property type="nucleotide sequence ID" value="NZ_JAERRF010000003.1"/>
</dbReference>
<gene>
    <name evidence="1" type="ORF">JK363_05230</name>
</gene>
<evidence type="ECO:0000313" key="1">
    <source>
        <dbReference type="EMBL" id="MBL1096075.1"/>
    </source>
</evidence>
<dbReference type="InterPro" id="IPR046214">
    <property type="entry name" value="DUF6247"/>
</dbReference>
<dbReference type="Proteomes" id="UP000634229">
    <property type="component" value="Unassembled WGS sequence"/>
</dbReference>
<dbReference type="EMBL" id="JAERRF010000003">
    <property type="protein sequence ID" value="MBL1096075.1"/>
    <property type="molecule type" value="Genomic_DNA"/>
</dbReference>
<reference evidence="1 2" key="1">
    <citation type="submission" date="2021-01" db="EMBL/GenBank/DDBJ databases">
        <title>WGS of actinomycetes isolated from Thailand.</title>
        <authorList>
            <person name="Thawai C."/>
        </authorList>
    </citation>
    <scope>NUCLEOTIDE SEQUENCE [LARGE SCALE GENOMIC DNA]</scope>
    <source>
        <strain evidence="1 2">CA1R205</strain>
    </source>
</reference>
<sequence>MTEQPTAPDGPVIPMPALTPAALRAAVADIAPAQLPSFAEHLDRAVEQAAAQSTIAPLRAFLQWWGEFVAIQRYPSRAARLRELEAVAEGATDRDTVRTALAEIRQITDRAHAEITT</sequence>
<keyword evidence="2" id="KW-1185">Reference proteome</keyword>
<protein>
    <submittedName>
        <fullName evidence="1">Uncharacterized protein</fullName>
    </submittedName>
</protein>
<comment type="caution">
    <text evidence="1">The sequence shown here is derived from an EMBL/GenBank/DDBJ whole genome shotgun (WGS) entry which is preliminary data.</text>
</comment>
<proteinExistence type="predicted"/>
<dbReference type="Pfam" id="PF19760">
    <property type="entry name" value="DUF6247"/>
    <property type="match status" value="1"/>
</dbReference>